<protein>
    <recommendedName>
        <fullName evidence="2">Putative restriction endonuclease domain-containing protein</fullName>
    </recommendedName>
</protein>
<evidence type="ECO:0000313" key="3">
    <source>
        <dbReference type="EMBL" id="PZO39133.1"/>
    </source>
</evidence>
<organism evidence="3 4">
    <name type="scientific">Shackletoniella antarctica</name>
    <dbReference type="NCBI Taxonomy" id="268115"/>
    <lineage>
        <taxon>Bacteria</taxon>
        <taxon>Bacillati</taxon>
        <taxon>Cyanobacteriota</taxon>
        <taxon>Cyanophyceae</taxon>
        <taxon>Oculatellales</taxon>
        <taxon>Oculatellaceae</taxon>
        <taxon>Shackletoniella</taxon>
    </lineage>
</organism>
<sequence>MTASQLSSPQASADRVPPLESGDALSEPLRERLTRPEFERRYAAAAVTKAELIEGVVYVASPLGFQQHAEPHSRLDTWLGTYVAFTPGTRSGIEPTVRLDLDNEPQPDIVLMVDEAAGGQARLSEDGYLEGSPELVIEIAASSAAIDLGDKKQVYRRNGVAEYLVWQVFENKIDWYALTDGDYQLLPVDGGVICSRRFPGLWLAVAAMLRGEMAEVLTVLQAGLNSPEHAAFVAPAKQLPK</sequence>
<evidence type="ECO:0000256" key="1">
    <source>
        <dbReference type="SAM" id="MobiDB-lite"/>
    </source>
</evidence>
<feature type="region of interest" description="Disordered" evidence="1">
    <location>
        <begin position="1"/>
        <end position="30"/>
    </location>
</feature>
<proteinExistence type="predicted"/>
<dbReference type="EMBL" id="QBMN01000092">
    <property type="protein sequence ID" value="PZO39133.1"/>
    <property type="molecule type" value="Genomic_DNA"/>
</dbReference>
<dbReference type="Pfam" id="PF05685">
    <property type="entry name" value="Uma2"/>
    <property type="match status" value="1"/>
</dbReference>
<feature type="domain" description="Putative restriction endonuclease" evidence="2">
    <location>
        <begin position="37"/>
        <end position="206"/>
    </location>
</feature>
<dbReference type="AlphaFoldDB" id="A0A2W4W205"/>
<dbReference type="SUPFAM" id="SSF52980">
    <property type="entry name" value="Restriction endonuclease-like"/>
    <property type="match status" value="1"/>
</dbReference>
<dbReference type="PANTHER" id="PTHR35400">
    <property type="entry name" value="SLR1083 PROTEIN"/>
    <property type="match status" value="1"/>
</dbReference>
<dbReference type="PANTHER" id="PTHR35400:SF3">
    <property type="entry name" value="SLL1072 PROTEIN"/>
    <property type="match status" value="1"/>
</dbReference>
<name>A0A2W4W205_9CYAN</name>
<dbReference type="InterPro" id="IPR012296">
    <property type="entry name" value="Nuclease_put_TT1808"/>
</dbReference>
<reference evidence="4" key="1">
    <citation type="submission" date="2018-04" db="EMBL/GenBank/DDBJ databases">
        <authorList>
            <person name="Cornet L."/>
        </authorList>
    </citation>
    <scope>NUCLEOTIDE SEQUENCE [LARGE SCALE GENOMIC DNA]</scope>
</reference>
<feature type="compositionally biased region" description="Polar residues" evidence="1">
    <location>
        <begin position="1"/>
        <end position="11"/>
    </location>
</feature>
<reference evidence="3 4" key="2">
    <citation type="submission" date="2018-06" db="EMBL/GenBank/DDBJ databases">
        <title>Metagenomic assembly of (sub)arctic Cyanobacteria and their associated microbiome from non-axenic cultures.</title>
        <authorList>
            <person name="Baurain D."/>
        </authorList>
    </citation>
    <scope>NUCLEOTIDE SEQUENCE [LARGE SCALE GENOMIC DNA]</scope>
    <source>
        <strain evidence="3">ULC041bin1</strain>
    </source>
</reference>
<comment type="caution">
    <text evidence="3">The sequence shown here is derived from an EMBL/GenBank/DDBJ whole genome shotgun (WGS) entry which is preliminary data.</text>
</comment>
<dbReference type="CDD" id="cd06260">
    <property type="entry name" value="DUF820-like"/>
    <property type="match status" value="1"/>
</dbReference>
<dbReference type="InterPro" id="IPR008538">
    <property type="entry name" value="Uma2"/>
</dbReference>
<gene>
    <name evidence="3" type="ORF">DCF17_13625</name>
</gene>
<evidence type="ECO:0000259" key="2">
    <source>
        <dbReference type="Pfam" id="PF05685"/>
    </source>
</evidence>
<evidence type="ECO:0000313" key="4">
    <source>
        <dbReference type="Proteomes" id="UP000249081"/>
    </source>
</evidence>
<dbReference type="Gene3D" id="3.90.1570.10">
    <property type="entry name" value="tt1808, chain A"/>
    <property type="match status" value="1"/>
</dbReference>
<accession>A0A2W4W205</accession>
<dbReference type="InterPro" id="IPR011335">
    <property type="entry name" value="Restrct_endonuc-II-like"/>
</dbReference>
<dbReference type="Proteomes" id="UP000249081">
    <property type="component" value="Unassembled WGS sequence"/>
</dbReference>